<dbReference type="InterPro" id="IPR040643">
    <property type="entry name" value="MLVIN_C"/>
</dbReference>
<reference evidence="9 10" key="1">
    <citation type="submission" date="2019-01" db="EMBL/GenBank/DDBJ databases">
        <authorList>
            <person name="Alioto T."/>
            <person name="Alioto T."/>
        </authorList>
    </citation>
    <scope>NUCLEOTIDE SEQUENCE [LARGE SCALE GENOMIC DNA]</scope>
</reference>
<protein>
    <recommendedName>
        <fullName evidence="11">Gag polyprotein</fullName>
    </recommendedName>
</protein>
<evidence type="ECO:0000256" key="4">
    <source>
        <dbReference type="ARBA" id="ARBA00022759"/>
    </source>
</evidence>
<dbReference type="Pfam" id="PF02093">
    <property type="entry name" value="Gag_p30"/>
    <property type="match status" value="1"/>
</dbReference>
<dbReference type="GO" id="GO:0016779">
    <property type="term" value="F:nucleotidyltransferase activity"/>
    <property type="evidence" value="ECO:0007669"/>
    <property type="project" value="UniProtKB-KW"/>
</dbReference>
<dbReference type="GO" id="GO:0004519">
    <property type="term" value="F:endonuclease activity"/>
    <property type="evidence" value="ECO:0007669"/>
    <property type="project" value="UniProtKB-KW"/>
</dbReference>
<dbReference type="Pfam" id="PF18697">
    <property type="entry name" value="MLVIN_C"/>
    <property type="match status" value="1"/>
</dbReference>
<evidence type="ECO:0000313" key="10">
    <source>
        <dbReference type="Proteomes" id="UP000386466"/>
    </source>
</evidence>
<gene>
    <name evidence="9" type="ORF">LYPA_23C001462</name>
</gene>
<feature type="domain" description="Murine leukemia virus integrase C-terminal" evidence="8">
    <location>
        <begin position="126"/>
        <end position="178"/>
    </location>
</feature>
<keyword evidence="10" id="KW-1185">Reference proteome</keyword>
<dbReference type="Proteomes" id="UP000386466">
    <property type="component" value="Unassembled WGS sequence"/>
</dbReference>
<dbReference type="InterPro" id="IPR003036">
    <property type="entry name" value="Gag_P30"/>
</dbReference>
<evidence type="ECO:0000259" key="7">
    <source>
        <dbReference type="Pfam" id="PF02093"/>
    </source>
</evidence>
<evidence type="ECO:0000256" key="5">
    <source>
        <dbReference type="ARBA" id="ARBA00022801"/>
    </source>
</evidence>
<name>A0A485NCZ2_LYNPA</name>
<dbReference type="Gene3D" id="2.30.30.850">
    <property type="match status" value="1"/>
</dbReference>
<dbReference type="InterPro" id="IPR050462">
    <property type="entry name" value="Retroviral_Gag-Pol_poly"/>
</dbReference>
<keyword evidence="3" id="KW-0540">Nuclease</keyword>
<dbReference type="EMBL" id="CAAGRJ010014031">
    <property type="protein sequence ID" value="VFV30407.1"/>
    <property type="molecule type" value="Genomic_DNA"/>
</dbReference>
<evidence type="ECO:0000256" key="2">
    <source>
        <dbReference type="ARBA" id="ARBA00022695"/>
    </source>
</evidence>
<evidence type="ECO:0000256" key="3">
    <source>
        <dbReference type="ARBA" id="ARBA00022722"/>
    </source>
</evidence>
<evidence type="ECO:0008006" key="11">
    <source>
        <dbReference type="Google" id="ProtNLM"/>
    </source>
</evidence>
<keyword evidence="5" id="KW-0378">Hydrolase</keyword>
<keyword evidence="1" id="KW-0808">Transferase</keyword>
<proteinExistence type="predicted"/>
<evidence type="ECO:0000256" key="1">
    <source>
        <dbReference type="ARBA" id="ARBA00022679"/>
    </source>
</evidence>
<evidence type="ECO:0000256" key="6">
    <source>
        <dbReference type="SAM" id="MobiDB-lite"/>
    </source>
</evidence>
<dbReference type="InterPro" id="IPR008919">
    <property type="entry name" value="Retrov_capsid_N"/>
</dbReference>
<evidence type="ECO:0000259" key="8">
    <source>
        <dbReference type="Pfam" id="PF18697"/>
    </source>
</evidence>
<sequence length="215" mass="24959">MTYVPFSTSNLYNWKLQNPPFSEKPQALISLLETIFVTHQPTWDDCQQLLQVLFTTEEWDKTCCEAWKLVMGPKKPPPILARLEDDVKEQLEQDHLLASLMAPQHVQKEITGALKEASAHPPVLPHSFQPGDSVWVKRHELKTLELCWKGLHTVILTTPMAINTDGVRTWIHQSQVKKNCMRAETPQTDREPENEQQWKVQRHPEDPLKIRMMRA</sequence>
<feature type="region of interest" description="Disordered" evidence="6">
    <location>
        <begin position="183"/>
        <end position="206"/>
    </location>
</feature>
<keyword evidence="4" id="KW-0255">Endonuclease</keyword>
<evidence type="ECO:0000313" key="9">
    <source>
        <dbReference type="EMBL" id="VFV30407.1"/>
    </source>
</evidence>
<dbReference type="GO" id="GO:0016787">
    <property type="term" value="F:hydrolase activity"/>
    <property type="evidence" value="ECO:0007669"/>
    <property type="project" value="UniProtKB-KW"/>
</dbReference>
<accession>A0A485NCZ2</accession>
<organism evidence="9 10">
    <name type="scientific">Lynx pardinus</name>
    <name type="common">Iberian lynx</name>
    <name type="synonym">Felis pardina</name>
    <dbReference type="NCBI Taxonomy" id="191816"/>
    <lineage>
        <taxon>Eukaryota</taxon>
        <taxon>Metazoa</taxon>
        <taxon>Chordata</taxon>
        <taxon>Craniata</taxon>
        <taxon>Vertebrata</taxon>
        <taxon>Euteleostomi</taxon>
        <taxon>Mammalia</taxon>
        <taxon>Eutheria</taxon>
        <taxon>Laurasiatheria</taxon>
        <taxon>Carnivora</taxon>
        <taxon>Feliformia</taxon>
        <taxon>Felidae</taxon>
        <taxon>Felinae</taxon>
        <taxon>Lynx</taxon>
    </lineage>
</organism>
<dbReference type="PANTHER" id="PTHR33166">
    <property type="entry name" value="GAG_P30 DOMAIN-CONTAINING PROTEIN"/>
    <property type="match status" value="1"/>
</dbReference>
<dbReference type="SUPFAM" id="SSF47943">
    <property type="entry name" value="Retrovirus capsid protein, N-terminal core domain"/>
    <property type="match status" value="1"/>
</dbReference>
<dbReference type="Gene3D" id="1.10.375.10">
    <property type="entry name" value="Human Immunodeficiency Virus Type 1 Capsid Protein"/>
    <property type="match status" value="1"/>
</dbReference>
<keyword evidence="2" id="KW-0548">Nucleotidyltransferase</keyword>
<dbReference type="AlphaFoldDB" id="A0A485NCZ2"/>
<feature type="domain" description="Core shell protein Gag P30" evidence="7">
    <location>
        <begin position="9"/>
        <end position="80"/>
    </location>
</feature>
<dbReference type="GO" id="GO:0019068">
    <property type="term" value="P:virion assembly"/>
    <property type="evidence" value="ECO:0007669"/>
    <property type="project" value="InterPro"/>
</dbReference>